<gene>
    <name evidence="2" type="ORF">NCCP1664_00450</name>
</gene>
<proteinExistence type="predicted"/>
<evidence type="ECO:0000256" key="1">
    <source>
        <dbReference type="SAM" id="Coils"/>
    </source>
</evidence>
<keyword evidence="3" id="KW-1185">Reference proteome</keyword>
<name>A0A5A7NP66_9MICC</name>
<organism evidence="2 3">
    <name type="scientific">Zafaria cholistanensis</name>
    <dbReference type="NCBI Taxonomy" id="1682741"/>
    <lineage>
        <taxon>Bacteria</taxon>
        <taxon>Bacillati</taxon>
        <taxon>Actinomycetota</taxon>
        <taxon>Actinomycetes</taxon>
        <taxon>Micrococcales</taxon>
        <taxon>Micrococcaceae</taxon>
        <taxon>Zafaria</taxon>
    </lineage>
</organism>
<feature type="coiled-coil region" evidence="1">
    <location>
        <begin position="24"/>
        <end position="75"/>
    </location>
</feature>
<accession>A0A5A7NP66</accession>
<evidence type="ECO:0000313" key="3">
    <source>
        <dbReference type="Proteomes" id="UP000325307"/>
    </source>
</evidence>
<keyword evidence="1" id="KW-0175">Coiled coil</keyword>
<evidence type="ECO:0000313" key="2">
    <source>
        <dbReference type="EMBL" id="GER21548.1"/>
    </source>
</evidence>
<dbReference type="EMBL" id="BKDJ01000001">
    <property type="protein sequence ID" value="GER21548.1"/>
    <property type="molecule type" value="Genomic_DNA"/>
</dbReference>
<dbReference type="AlphaFoldDB" id="A0A5A7NP66"/>
<protein>
    <submittedName>
        <fullName evidence="2">Uncharacterized protein</fullName>
    </submittedName>
</protein>
<comment type="caution">
    <text evidence="2">The sequence shown here is derived from an EMBL/GenBank/DDBJ whole genome shotgun (WGS) entry which is preliminary data.</text>
</comment>
<sequence length="76" mass="8652">MWTVRAGRVHHGPMEHLTSREHALDLAEGNLKEAQRLLERGKVAHAAGDIDDARLASLQRLYETALEDLQRVRKEN</sequence>
<dbReference type="Proteomes" id="UP000325307">
    <property type="component" value="Unassembled WGS sequence"/>
</dbReference>
<reference evidence="2 3" key="1">
    <citation type="submission" date="2019-09" db="EMBL/GenBank/DDBJ databases">
        <title>Arthrobacter zafarii sp. nov., a moderately thermotolerant and halotolerant actinobacterium isolated from Cholistan desert soil of Pakistan.</title>
        <authorList>
            <person name="Amin A."/>
            <person name="Ahmed I."/>
            <person name="Khalid N."/>
            <person name="Schumann P."/>
            <person name="Busse H.J."/>
            <person name="Khan I.U."/>
            <person name="Li S."/>
            <person name="Li W.J."/>
        </authorList>
    </citation>
    <scope>NUCLEOTIDE SEQUENCE [LARGE SCALE GENOMIC DNA]</scope>
    <source>
        <strain evidence="2 3">NCCP-1664</strain>
    </source>
</reference>